<evidence type="ECO:0000313" key="2">
    <source>
        <dbReference type="EMBL" id="PIN25652.1"/>
    </source>
</evidence>
<evidence type="ECO:0000313" key="3">
    <source>
        <dbReference type="Proteomes" id="UP000231279"/>
    </source>
</evidence>
<dbReference type="AlphaFoldDB" id="A0A2G9I7C6"/>
<sequence>MGWKIRKDAKDKIREGMPDYELEIEDEVNFYYSSSGVDDSSSLILITSDMDAINLVHFLDGNRMVGVFVEHPKYNEPSQSISLQSESIGEQCRDFPSVHEGLEFVGDGNDEINLGDDVEIGGNSVNIDERGEWRATEDLGSGCGTEGDKMMASGGLGTSDGDGGDKTRSNMGLGTIVRVEGNDMQAVIKGTDSGDSDSDSDDEQSKDLDSELSNMINSEQEFSEDDDDLYELNKDSDVE</sequence>
<proteinExistence type="predicted"/>
<dbReference type="Proteomes" id="UP000231279">
    <property type="component" value="Unassembled WGS sequence"/>
</dbReference>
<keyword evidence="3" id="KW-1185">Reference proteome</keyword>
<evidence type="ECO:0000256" key="1">
    <source>
        <dbReference type="SAM" id="MobiDB-lite"/>
    </source>
</evidence>
<accession>A0A2G9I7C6</accession>
<feature type="region of interest" description="Disordered" evidence="1">
    <location>
        <begin position="132"/>
        <end position="239"/>
    </location>
</feature>
<dbReference type="EMBL" id="NKXS01000199">
    <property type="protein sequence ID" value="PIN25652.1"/>
    <property type="molecule type" value="Genomic_DNA"/>
</dbReference>
<protein>
    <submittedName>
        <fullName evidence="2">Uncharacterized protein</fullName>
    </submittedName>
</protein>
<gene>
    <name evidence="2" type="ORF">CDL12_01606</name>
</gene>
<organism evidence="2 3">
    <name type="scientific">Handroanthus impetiginosus</name>
    <dbReference type="NCBI Taxonomy" id="429701"/>
    <lineage>
        <taxon>Eukaryota</taxon>
        <taxon>Viridiplantae</taxon>
        <taxon>Streptophyta</taxon>
        <taxon>Embryophyta</taxon>
        <taxon>Tracheophyta</taxon>
        <taxon>Spermatophyta</taxon>
        <taxon>Magnoliopsida</taxon>
        <taxon>eudicotyledons</taxon>
        <taxon>Gunneridae</taxon>
        <taxon>Pentapetalae</taxon>
        <taxon>asterids</taxon>
        <taxon>lamiids</taxon>
        <taxon>Lamiales</taxon>
        <taxon>Bignoniaceae</taxon>
        <taxon>Crescentiina</taxon>
        <taxon>Tabebuia alliance</taxon>
        <taxon>Handroanthus</taxon>
    </lineage>
</organism>
<feature type="compositionally biased region" description="Acidic residues" evidence="1">
    <location>
        <begin position="221"/>
        <end position="230"/>
    </location>
</feature>
<name>A0A2G9I7C6_9LAMI</name>
<reference evidence="3" key="1">
    <citation type="journal article" date="2018" name="Gigascience">
        <title>Genome assembly of the Pink Ipe (Handroanthus impetiginosus, Bignoniaceae), a highly valued, ecologically keystone Neotropical timber forest tree.</title>
        <authorList>
            <person name="Silva-Junior O.B."/>
            <person name="Grattapaglia D."/>
            <person name="Novaes E."/>
            <person name="Collevatti R.G."/>
        </authorList>
    </citation>
    <scope>NUCLEOTIDE SEQUENCE [LARGE SCALE GENOMIC DNA]</scope>
    <source>
        <strain evidence="3">cv. UFG-1</strain>
    </source>
</reference>
<comment type="caution">
    <text evidence="2">The sequence shown here is derived from an EMBL/GenBank/DDBJ whole genome shotgun (WGS) entry which is preliminary data.</text>
</comment>